<dbReference type="Gene3D" id="3.40.50.11660">
    <property type="entry name" value="Glycosyl transferase family 10, C-terminal domain"/>
    <property type="match status" value="1"/>
</dbReference>
<evidence type="ECO:0000259" key="8">
    <source>
        <dbReference type="Pfam" id="PF00852"/>
    </source>
</evidence>
<protein>
    <recommendedName>
        <fullName evidence="7">Fucosyltransferase</fullName>
        <ecNumber evidence="7">2.4.1.-</ecNumber>
    </recommendedName>
</protein>
<accession>A0A5B7EP65</accession>
<dbReference type="GO" id="GO:0032580">
    <property type="term" value="C:Golgi cisterna membrane"/>
    <property type="evidence" value="ECO:0007669"/>
    <property type="project" value="UniProtKB-SubCell"/>
</dbReference>
<dbReference type="InterPro" id="IPR055270">
    <property type="entry name" value="Glyco_tran_10_C"/>
</dbReference>
<dbReference type="Proteomes" id="UP000324222">
    <property type="component" value="Unassembled WGS sequence"/>
</dbReference>
<keyword evidence="7" id="KW-0812">Transmembrane</keyword>
<proteinExistence type="inferred from homology"/>
<dbReference type="EMBL" id="VSRR010003478">
    <property type="protein sequence ID" value="MPC36301.1"/>
    <property type="molecule type" value="Genomic_DNA"/>
</dbReference>
<keyword evidence="4 7" id="KW-0328">Glycosyltransferase</keyword>
<dbReference type="InterPro" id="IPR038577">
    <property type="entry name" value="GT10-like_C_sf"/>
</dbReference>
<dbReference type="GO" id="GO:0000139">
    <property type="term" value="C:Golgi membrane"/>
    <property type="evidence" value="ECO:0007669"/>
    <property type="project" value="UniProtKB-SubCell"/>
</dbReference>
<name>A0A5B7EP65_PORTR</name>
<keyword evidence="6 7" id="KW-0333">Golgi apparatus</keyword>
<keyword evidence="7" id="KW-0472">Membrane</keyword>
<dbReference type="UniPathway" id="UPA00378"/>
<dbReference type="SUPFAM" id="SSF53756">
    <property type="entry name" value="UDP-Glycosyltransferase/glycogen phosphorylase"/>
    <property type="match status" value="1"/>
</dbReference>
<keyword evidence="5 7" id="KW-0808">Transferase</keyword>
<evidence type="ECO:0000256" key="5">
    <source>
        <dbReference type="ARBA" id="ARBA00022679"/>
    </source>
</evidence>
<evidence type="ECO:0000256" key="2">
    <source>
        <dbReference type="ARBA" id="ARBA00004922"/>
    </source>
</evidence>
<comment type="caution">
    <text evidence="9">The sequence shown here is derived from an EMBL/GenBank/DDBJ whole genome shotgun (WGS) entry which is preliminary data.</text>
</comment>
<organism evidence="9 10">
    <name type="scientific">Portunus trituberculatus</name>
    <name type="common">Swimming crab</name>
    <name type="synonym">Neptunus trituberculatus</name>
    <dbReference type="NCBI Taxonomy" id="210409"/>
    <lineage>
        <taxon>Eukaryota</taxon>
        <taxon>Metazoa</taxon>
        <taxon>Ecdysozoa</taxon>
        <taxon>Arthropoda</taxon>
        <taxon>Crustacea</taxon>
        <taxon>Multicrustacea</taxon>
        <taxon>Malacostraca</taxon>
        <taxon>Eumalacostraca</taxon>
        <taxon>Eucarida</taxon>
        <taxon>Decapoda</taxon>
        <taxon>Pleocyemata</taxon>
        <taxon>Brachyura</taxon>
        <taxon>Eubrachyura</taxon>
        <taxon>Portunoidea</taxon>
        <taxon>Portunidae</taxon>
        <taxon>Portuninae</taxon>
        <taxon>Portunus</taxon>
    </lineage>
</organism>
<evidence type="ECO:0000313" key="9">
    <source>
        <dbReference type="EMBL" id="MPC36301.1"/>
    </source>
</evidence>
<gene>
    <name evidence="9" type="primary">FucTC_3</name>
    <name evidence="9" type="ORF">E2C01_029754</name>
</gene>
<dbReference type="EC" id="2.4.1.-" evidence="7"/>
<evidence type="ECO:0000313" key="10">
    <source>
        <dbReference type="Proteomes" id="UP000324222"/>
    </source>
</evidence>
<sequence length="160" mass="18742">MLVPFSRSLIVAWCSRREEHRGDRCWRQVLGPKYLFYLAFENALCDAYVTEKLWRPLVHGLVPVVLGGANYTAILPPNSYIDAVSLTPRQLGHLLRRLQKTPQEYAEYHLWRAFWRPTLRPPLCELCLRLHGKVKRTTQGDLAAWWREASQCRAPVWTWA</sequence>
<comment type="pathway">
    <text evidence="2">Protein modification; protein glycosylation.</text>
</comment>
<dbReference type="AlphaFoldDB" id="A0A5B7EP65"/>
<dbReference type="InterPro" id="IPR001503">
    <property type="entry name" value="Glyco_trans_10"/>
</dbReference>
<evidence type="ECO:0000256" key="1">
    <source>
        <dbReference type="ARBA" id="ARBA00004323"/>
    </source>
</evidence>
<dbReference type="GO" id="GO:0008417">
    <property type="term" value="F:fucosyltransferase activity"/>
    <property type="evidence" value="ECO:0007669"/>
    <property type="project" value="InterPro"/>
</dbReference>
<evidence type="ECO:0000256" key="6">
    <source>
        <dbReference type="ARBA" id="ARBA00023034"/>
    </source>
</evidence>
<reference evidence="9 10" key="1">
    <citation type="submission" date="2019-05" db="EMBL/GenBank/DDBJ databases">
        <title>Another draft genome of Portunus trituberculatus and its Hox gene families provides insights of decapod evolution.</title>
        <authorList>
            <person name="Jeong J.-H."/>
            <person name="Song I."/>
            <person name="Kim S."/>
            <person name="Choi T."/>
            <person name="Kim D."/>
            <person name="Ryu S."/>
            <person name="Kim W."/>
        </authorList>
    </citation>
    <scope>NUCLEOTIDE SEQUENCE [LARGE SCALE GENOMIC DNA]</scope>
    <source>
        <tissue evidence="9">Muscle</tissue>
    </source>
</reference>
<feature type="domain" description="Fucosyltransferase C-terminal" evidence="8">
    <location>
        <begin position="20"/>
        <end position="145"/>
    </location>
</feature>
<evidence type="ECO:0000256" key="4">
    <source>
        <dbReference type="ARBA" id="ARBA00022676"/>
    </source>
</evidence>
<comment type="subcellular location">
    <subcellularLocation>
        <location evidence="1">Golgi apparatus membrane</location>
        <topology evidence="1">Single-pass type II membrane protein</topology>
    </subcellularLocation>
    <subcellularLocation>
        <location evidence="7">Golgi apparatus</location>
        <location evidence="7">Golgi stack membrane</location>
        <topology evidence="7">Single-pass type II membrane protein</topology>
    </subcellularLocation>
</comment>
<evidence type="ECO:0000256" key="7">
    <source>
        <dbReference type="RuleBase" id="RU003832"/>
    </source>
</evidence>
<evidence type="ECO:0000256" key="3">
    <source>
        <dbReference type="ARBA" id="ARBA00008919"/>
    </source>
</evidence>
<dbReference type="PANTHER" id="PTHR48438:SF1">
    <property type="entry name" value="ALPHA-(1,3)-FUCOSYLTRANSFERASE C-RELATED"/>
    <property type="match status" value="1"/>
</dbReference>
<keyword evidence="10" id="KW-1185">Reference proteome</keyword>
<dbReference type="PANTHER" id="PTHR48438">
    <property type="entry name" value="ALPHA-(1,3)-FUCOSYLTRANSFERASE C-RELATED"/>
    <property type="match status" value="1"/>
</dbReference>
<dbReference type="Pfam" id="PF00852">
    <property type="entry name" value="Glyco_transf_10"/>
    <property type="match status" value="1"/>
</dbReference>
<comment type="similarity">
    <text evidence="3 7">Belongs to the glycosyltransferase 10 family.</text>
</comment>
<dbReference type="OrthoDB" id="427096at2759"/>